<proteinExistence type="predicted"/>
<comment type="caution">
    <text evidence="1">The sequence shown here is derived from an EMBL/GenBank/DDBJ whole genome shotgun (WGS) entry which is preliminary data.</text>
</comment>
<evidence type="ECO:0000313" key="1">
    <source>
        <dbReference type="EMBL" id="CAK9856667.1"/>
    </source>
</evidence>
<dbReference type="EMBL" id="CAXHBF010000558">
    <property type="protein sequence ID" value="CAK9856667.1"/>
    <property type="molecule type" value="Genomic_DNA"/>
</dbReference>
<keyword evidence="2" id="KW-1185">Reference proteome</keyword>
<name>A0ABP1A348_9BRYO</name>
<dbReference type="Proteomes" id="UP001497522">
    <property type="component" value="Unassembled WGS sequence"/>
</dbReference>
<gene>
    <name evidence="1" type="ORF">CSSPJE1EN2_LOCUS26599</name>
</gene>
<accession>A0ABP1A348</accession>
<reference evidence="1" key="1">
    <citation type="submission" date="2024-03" db="EMBL/GenBank/DDBJ databases">
        <authorList>
            <consortium name="ELIXIR-Norway"/>
            <consortium name="Elixir Norway"/>
        </authorList>
    </citation>
    <scope>NUCLEOTIDE SEQUENCE</scope>
</reference>
<organism evidence="1 2">
    <name type="scientific">Sphagnum jensenii</name>
    <dbReference type="NCBI Taxonomy" id="128206"/>
    <lineage>
        <taxon>Eukaryota</taxon>
        <taxon>Viridiplantae</taxon>
        <taxon>Streptophyta</taxon>
        <taxon>Embryophyta</taxon>
        <taxon>Bryophyta</taxon>
        <taxon>Sphagnophytina</taxon>
        <taxon>Sphagnopsida</taxon>
        <taxon>Sphagnales</taxon>
        <taxon>Sphagnaceae</taxon>
        <taxon>Sphagnum</taxon>
    </lineage>
</organism>
<sequence>MEQGYPVHGMVSAIESGLVGTEAIRDLVNVNKLLMEKGYPVSAITALAIMGADPTVLDSEHDRKAVLKALMELPHRWKSMQTTVGNDPLAVWDSYWNSVRAPLNVDLRNNLYLRHLWMQWMDTGANGAGRFPLEKEWVDSILPAEKKDRWKGSSLFSSLETLGAALGILSPDQIQRAHRNSDMHQKPAPTGPVQFVSEVDGHAWTTQQWSQFMRHRQTKDERQRAFTHSGGTMIDSYGANIGEFQGKPLDTNRMTYDFIGKMGPFDNDNGYYSGPGTWEMHNFRGEVPVNYMVANGESANGGSNQRWNEYQFSRNETGREMTNFPLYGNDYGSLVPYPRLDSQLTNIPCREQRYNSMADVGFADEGAAFQSPGAPAPQLFYQGY</sequence>
<evidence type="ECO:0000313" key="2">
    <source>
        <dbReference type="Proteomes" id="UP001497522"/>
    </source>
</evidence>
<protein>
    <submittedName>
        <fullName evidence="1">Uncharacterized protein</fullName>
    </submittedName>
</protein>